<accession>A0A645BN92</accession>
<comment type="caution">
    <text evidence="1">The sequence shown here is derived from an EMBL/GenBank/DDBJ whole genome shotgun (WGS) entry which is preliminary data.</text>
</comment>
<proteinExistence type="predicted"/>
<sequence length="99" mass="11228">MGPHFAIGDTCFSFAEDVKVYNPLDGKEIIARDNEKSILRKTNIEEAYTQCHTDITLPYDGLEFISIITKDGETLNIIENGRFVVQGTEELNKPFEMNI</sequence>
<gene>
    <name evidence="1" type="ORF">SDC9_110144</name>
</gene>
<protein>
    <submittedName>
        <fullName evidence="1">Uncharacterized protein</fullName>
    </submittedName>
</protein>
<dbReference type="EMBL" id="VSSQ01019309">
    <property type="protein sequence ID" value="MPM63264.1"/>
    <property type="molecule type" value="Genomic_DNA"/>
</dbReference>
<organism evidence="1">
    <name type="scientific">bioreactor metagenome</name>
    <dbReference type="NCBI Taxonomy" id="1076179"/>
    <lineage>
        <taxon>unclassified sequences</taxon>
        <taxon>metagenomes</taxon>
        <taxon>ecological metagenomes</taxon>
    </lineage>
</organism>
<reference evidence="1" key="1">
    <citation type="submission" date="2019-08" db="EMBL/GenBank/DDBJ databases">
        <authorList>
            <person name="Kucharzyk K."/>
            <person name="Murdoch R.W."/>
            <person name="Higgins S."/>
            <person name="Loffler F."/>
        </authorList>
    </citation>
    <scope>NUCLEOTIDE SEQUENCE</scope>
</reference>
<evidence type="ECO:0000313" key="1">
    <source>
        <dbReference type="EMBL" id="MPM63264.1"/>
    </source>
</evidence>
<dbReference type="SUPFAM" id="SSF144052">
    <property type="entry name" value="Thermophilic metalloprotease-like"/>
    <property type="match status" value="1"/>
</dbReference>
<name>A0A645BN92_9ZZZZ</name>
<dbReference type="AlphaFoldDB" id="A0A645BN92"/>